<evidence type="ECO:0000256" key="1">
    <source>
        <dbReference type="SAM" id="MobiDB-lite"/>
    </source>
</evidence>
<reference evidence="2 3" key="1">
    <citation type="submission" date="2018-01" db="EMBL/GenBank/DDBJ databases">
        <title>G. obscuriglobus.</title>
        <authorList>
            <person name="Franke J."/>
            <person name="Blomberg W."/>
            <person name="Selmecki A."/>
        </authorList>
    </citation>
    <scope>NUCLEOTIDE SEQUENCE [LARGE SCALE GENOMIC DNA]</scope>
    <source>
        <strain evidence="2 3">DSM 5831</strain>
    </source>
</reference>
<organism evidence="2 3">
    <name type="scientific">Gemmata obscuriglobus</name>
    <dbReference type="NCBI Taxonomy" id="114"/>
    <lineage>
        <taxon>Bacteria</taxon>
        <taxon>Pseudomonadati</taxon>
        <taxon>Planctomycetota</taxon>
        <taxon>Planctomycetia</taxon>
        <taxon>Gemmatales</taxon>
        <taxon>Gemmataceae</taxon>
        <taxon>Gemmata</taxon>
    </lineage>
</organism>
<gene>
    <name evidence="2" type="ORF">C1280_14990</name>
</gene>
<feature type="region of interest" description="Disordered" evidence="1">
    <location>
        <begin position="14"/>
        <end position="34"/>
    </location>
</feature>
<sequence length="148" mass="16092">MCRQTSLTLRGYLTTRRRNAEPNPALHLTPPSDLGRTAHPVVAVQVSCSFGTEGRESHMGQQFTRELMAEFEAVSGDGTTYTVKAHRNRALPGAAFDIGEPSADPAAWQYTASVKGTNVGLHARRLAKGRYELIDSKLALATSDPREP</sequence>
<evidence type="ECO:0000313" key="3">
    <source>
        <dbReference type="Proteomes" id="UP000245802"/>
    </source>
</evidence>
<keyword evidence="3" id="KW-1185">Reference proteome</keyword>
<accession>A0A2Z3H8W6</accession>
<dbReference type="Proteomes" id="UP000245802">
    <property type="component" value="Chromosome"/>
</dbReference>
<protein>
    <submittedName>
        <fullName evidence="2">Uncharacterized protein</fullName>
    </submittedName>
</protein>
<proteinExistence type="predicted"/>
<dbReference type="EMBL" id="CP025958">
    <property type="protein sequence ID" value="AWM38164.1"/>
    <property type="molecule type" value="Genomic_DNA"/>
</dbReference>
<name>A0A2Z3H8W6_9BACT</name>
<evidence type="ECO:0000313" key="2">
    <source>
        <dbReference type="EMBL" id="AWM38164.1"/>
    </source>
</evidence>
<dbReference type="AlphaFoldDB" id="A0A2Z3H8W6"/>
<dbReference type="KEGG" id="gog:C1280_14990"/>